<evidence type="ECO:0000313" key="2">
    <source>
        <dbReference type="EMBL" id="GAA2106256.1"/>
    </source>
</evidence>
<name>A0ABN2X6D5_9MICO</name>
<comment type="similarity">
    <text evidence="1">Belongs to the enoyl-CoA hydratase/isomerase family.</text>
</comment>
<proteinExistence type="inferred from homology"/>
<keyword evidence="3" id="KW-1185">Reference proteome</keyword>
<dbReference type="EMBL" id="BAAAPZ010000019">
    <property type="protein sequence ID" value="GAA2106256.1"/>
    <property type="molecule type" value="Genomic_DNA"/>
</dbReference>
<evidence type="ECO:0000256" key="1">
    <source>
        <dbReference type="ARBA" id="ARBA00005254"/>
    </source>
</evidence>
<sequence>MSDSGCPVVRTQVRDAIGVITLNRPQRLNAVTHEVIIRLREAFRDLGVRDGVRAIVLRGEGRAFCAGLDLEAGIGDPAVADPALAMEQGMRTGADLIRTMRAVPQPVIAVVQGHAVGAGFALAAASDVRFIGPAAVFSAPFLRLGMSVGDLGLSWFLPRLIGQGRASELFLSAGELTAGDAVEYGLAIRICEDPLDAATEYARDLAAFPVYGVRASKALMDASGSAGLHEHLDSEARAQVVGGLSLPAREAMAALLAETKKD</sequence>
<dbReference type="SUPFAM" id="SSF52096">
    <property type="entry name" value="ClpP/crotonase"/>
    <property type="match status" value="1"/>
</dbReference>
<protein>
    <submittedName>
        <fullName evidence="2">Enoyl-CoA hydratase-related protein</fullName>
    </submittedName>
</protein>
<dbReference type="Proteomes" id="UP001500984">
    <property type="component" value="Unassembled WGS sequence"/>
</dbReference>
<dbReference type="InterPro" id="IPR001753">
    <property type="entry name" value="Enoyl-CoA_hydra/iso"/>
</dbReference>
<evidence type="ECO:0000313" key="3">
    <source>
        <dbReference type="Proteomes" id="UP001500984"/>
    </source>
</evidence>
<gene>
    <name evidence="2" type="ORF">GCM10009823_32160</name>
</gene>
<dbReference type="CDD" id="cd06558">
    <property type="entry name" value="crotonase-like"/>
    <property type="match status" value="1"/>
</dbReference>
<dbReference type="PANTHER" id="PTHR43802:SF1">
    <property type="entry name" value="IP11341P-RELATED"/>
    <property type="match status" value="1"/>
</dbReference>
<dbReference type="Gene3D" id="3.90.226.10">
    <property type="entry name" value="2-enoyl-CoA Hydratase, Chain A, domain 1"/>
    <property type="match status" value="1"/>
</dbReference>
<comment type="caution">
    <text evidence="2">The sequence shown here is derived from an EMBL/GenBank/DDBJ whole genome shotgun (WGS) entry which is preliminary data.</text>
</comment>
<organism evidence="2 3">
    <name type="scientific">Brevibacterium salitolerans</name>
    <dbReference type="NCBI Taxonomy" id="1403566"/>
    <lineage>
        <taxon>Bacteria</taxon>
        <taxon>Bacillati</taxon>
        <taxon>Actinomycetota</taxon>
        <taxon>Actinomycetes</taxon>
        <taxon>Micrococcales</taxon>
        <taxon>Brevibacteriaceae</taxon>
        <taxon>Brevibacterium</taxon>
    </lineage>
</organism>
<reference evidence="3" key="1">
    <citation type="journal article" date="2019" name="Int. J. Syst. Evol. Microbiol.">
        <title>The Global Catalogue of Microorganisms (GCM) 10K type strain sequencing project: providing services to taxonomists for standard genome sequencing and annotation.</title>
        <authorList>
            <consortium name="The Broad Institute Genomics Platform"/>
            <consortium name="The Broad Institute Genome Sequencing Center for Infectious Disease"/>
            <person name="Wu L."/>
            <person name="Ma J."/>
        </authorList>
    </citation>
    <scope>NUCLEOTIDE SEQUENCE [LARGE SCALE GENOMIC DNA]</scope>
    <source>
        <strain evidence="3">JCM 15900</strain>
    </source>
</reference>
<dbReference type="PANTHER" id="PTHR43802">
    <property type="entry name" value="ENOYL-COA HYDRATASE"/>
    <property type="match status" value="1"/>
</dbReference>
<dbReference type="Pfam" id="PF00378">
    <property type="entry name" value="ECH_1"/>
    <property type="match status" value="1"/>
</dbReference>
<dbReference type="RefSeq" id="WP_344338526.1">
    <property type="nucleotide sequence ID" value="NZ_BAAAPZ010000019.1"/>
</dbReference>
<accession>A0ABN2X6D5</accession>
<dbReference type="InterPro" id="IPR029045">
    <property type="entry name" value="ClpP/crotonase-like_dom_sf"/>
</dbReference>